<dbReference type="KEGG" id="vg:28802372"/>
<keyword evidence="2" id="KW-1185">Reference proteome</keyword>
<dbReference type="GeneID" id="28802372"/>
<dbReference type="RefSeq" id="YP_009275916.1">
    <property type="nucleotide sequence ID" value="NC_030933.1"/>
</dbReference>
<reference evidence="1 2" key="1">
    <citation type="journal article" date="2016" name="Virus Genes">
        <title>Genomic analysis of Staphylococcus phage Stau2 isolated from medical specimen.</title>
        <authorList>
            <person name="Hsieh S.E."/>
            <person name="Tseng Y.H."/>
            <person name="Lo H.H."/>
            <person name="Chen S.T."/>
            <person name="Wu C.N."/>
        </authorList>
    </citation>
    <scope>NUCLEOTIDE SEQUENCE [LARGE SCALE GENOMIC DNA]</scope>
</reference>
<organism evidence="1 2">
    <name type="scientific">Staphylococcus phage Stau2</name>
    <dbReference type="NCBI Taxonomy" id="1200862"/>
    <lineage>
        <taxon>Viruses</taxon>
        <taxon>Duplodnaviria</taxon>
        <taxon>Heunggongvirae</taxon>
        <taxon>Uroviricota</taxon>
        <taxon>Caudoviricetes</taxon>
        <taxon>Herelleviridae</taxon>
        <taxon>Twortvirinae</taxon>
        <taxon>Silviavirus</taxon>
        <taxon>Silviavirus stau2</taxon>
    </lineage>
</organism>
<accession>A0A0U1ZWQ5</accession>
<proteinExistence type="predicted"/>
<sequence length="61" mass="7198">MERYSKEYVDIDITVRALVQTPYRDSYDVTNNRNELVEDNIVVNSLSDYVKVQEVKINDID</sequence>
<dbReference type="EMBL" id="KP881332">
    <property type="protein sequence ID" value="AKA61410.1"/>
    <property type="molecule type" value="Genomic_DNA"/>
</dbReference>
<evidence type="ECO:0000313" key="2">
    <source>
        <dbReference type="Proteomes" id="UP000207597"/>
    </source>
</evidence>
<evidence type="ECO:0000313" key="1">
    <source>
        <dbReference type="EMBL" id="AKA61410.1"/>
    </source>
</evidence>
<dbReference type="Proteomes" id="UP000207597">
    <property type="component" value="Segment"/>
</dbReference>
<protein>
    <submittedName>
        <fullName evidence="1">Uncharacterized protein</fullName>
    </submittedName>
</protein>
<gene>
    <name evidence="1" type="ORF">Stau2_159</name>
</gene>
<name>A0A0U1ZWQ5_9CAUD</name>